<dbReference type="Pfam" id="PF17765">
    <property type="entry name" value="MLTR_LBD"/>
    <property type="match status" value="1"/>
</dbReference>
<sequence length="340" mass="35965">MSVMQLSVGRRGAGGETPCGLVLVVLPAAAGVTAAAGRSANNLCGPGPGRATPDRGAAGTLGRVSARRVLGDFLRTRRDRLQPGQVGLPAGTGRRQTPGLRREEVATLAGLSVDYYIRLEQGRDTNPSLAVLDALAAALRLSADERRHLYDLARVVAGRRAVAAAPVSAVRPGLTVLLAAVRPTPAFVLDQVSNMLDANPEGLQLLSGLEATEPVRRNLIRYVFTAAAARQVFEDWPAMARDCVAHLRTVHGADPEHPGLAELTGELCAASAEFDELWRTYDVRTKSGTRRVFRHPAVGRLTLTSEILTAPDGQRFVAFQPQPGSPDQDAVTLLALAGAS</sequence>
<dbReference type="InterPro" id="IPR001387">
    <property type="entry name" value="Cro/C1-type_HTH"/>
</dbReference>
<dbReference type="InterPro" id="IPR010982">
    <property type="entry name" value="Lambda_DNA-bd_dom_sf"/>
</dbReference>
<name>A0A7K0DQ95_9NOCA</name>
<comment type="caution">
    <text evidence="2">The sequence shown here is derived from an EMBL/GenBank/DDBJ whole genome shotgun (WGS) entry which is preliminary data.</text>
</comment>
<dbReference type="GO" id="GO:0003677">
    <property type="term" value="F:DNA binding"/>
    <property type="evidence" value="ECO:0007669"/>
    <property type="project" value="InterPro"/>
</dbReference>
<evidence type="ECO:0000313" key="3">
    <source>
        <dbReference type="Proteomes" id="UP000431401"/>
    </source>
</evidence>
<dbReference type="Proteomes" id="UP000431401">
    <property type="component" value="Unassembled WGS sequence"/>
</dbReference>
<dbReference type="EMBL" id="WEGI01000007">
    <property type="protein sequence ID" value="MQY27881.1"/>
    <property type="molecule type" value="Genomic_DNA"/>
</dbReference>
<gene>
    <name evidence="2" type="ORF">NRB56_34640</name>
</gene>
<accession>A0A7K0DQ95</accession>
<dbReference type="PANTHER" id="PTHR35010:SF2">
    <property type="entry name" value="BLL4672 PROTEIN"/>
    <property type="match status" value="1"/>
</dbReference>
<evidence type="ECO:0000313" key="2">
    <source>
        <dbReference type="EMBL" id="MQY27881.1"/>
    </source>
</evidence>
<feature type="domain" description="HTH cro/C1-type" evidence="1">
    <location>
        <begin position="99"/>
        <end position="146"/>
    </location>
</feature>
<dbReference type="Gene3D" id="3.30.450.180">
    <property type="match status" value="1"/>
</dbReference>
<dbReference type="Pfam" id="PF13560">
    <property type="entry name" value="HTH_31"/>
    <property type="match status" value="1"/>
</dbReference>
<reference evidence="2 3" key="1">
    <citation type="submission" date="2019-10" db="EMBL/GenBank/DDBJ databases">
        <title>Nocardia macrotermitis sp. nov. and Nocardia aurantia sp. nov., isolated from the gut of fungus growing-termite Macrotermes natalensis.</title>
        <authorList>
            <person name="Benndorf R."/>
            <person name="Schwitalla J."/>
            <person name="Martin K."/>
            <person name="De Beer W."/>
            <person name="Kaster A.-K."/>
            <person name="Vollmers J."/>
            <person name="Poulsen M."/>
            <person name="Beemelmanns C."/>
        </authorList>
    </citation>
    <scope>NUCLEOTIDE SEQUENCE [LARGE SCALE GENOMIC DNA]</scope>
    <source>
        <strain evidence="2 3">RB56</strain>
    </source>
</reference>
<proteinExistence type="predicted"/>
<evidence type="ECO:0000259" key="1">
    <source>
        <dbReference type="PROSITE" id="PS50943"/>
    </source>
</evidence>
<dbReference type="Gene3D" id="1.10.260.40">
    <property type="entry name" value="lambda repressor-like DNA-binding domains"/>
    <property type="match status" value="1"/>
</dbReference>
<dbReference type="SMART" id="SM00530">
    <property type="entry name" value="HTH_XRE"/>
    <property type="match status" value="1"/>
</dbReference>
<dbReference type="AlphaFoldDB" id="A0A7K0DQ95"/>
<protein>
    <recommendedName>
        <fullName evidence="1">HTH cro/C1-type domain-containing protein</fullName>
    </recommendedName>
</protein>
<organism evidence="2 3">
    <name type="scientific">Nocardia aurantia</name>
    <dbReference type="NCBI Taxonomy" id="2585199"/>
    <lineage>
        <taxon>Bacteria</taxon>
        <taxon>Bacillati</taxon>
        <taxon>Actinomycetota</taxon>
        <taxon>Actinomycetes</taxon>
        <taxon>Mycobacteriales</taxon>
        <taxon>Nocardiaceae</taxon>
        <taxon>Nocardia</taxon>
    </lineage>
</organism>
<dbReference type="PANTHER" id="PTHR35010">
    <property type="entry name" value="BLL4672 PROTEIN-RELATED"/>
    <property type="match status" value="1"/>
</dbReference>
<dbReference type="CDD" id="cd00093">
    <property type="entry name" value="HTH_XRE"/>
    <property type="match status" value="1"/>
</dbReference>
<dbReference type="InterPro" id="IPR041413">
    <property type="entry name" value="MLTR_LBD"/>
</dbReference>
<keyword evidence="3" id="KW-1185">Reference proteome</keyword>
<dbReference type="PROSITE" id="PS50943">
    <property type="entry name" value="HTH_CROC1"/>
    <property type="match status" value="1"/>
</dbReference>
<dbReference type="SUPFAM" id="SSF47413">
    <property type="entry name" value="lambda repressor-like DNA-binding domains"/>
    <property type="match status" value="1"/>
</dbReference>